<reference evidence="1 2" key="2">
    <citation type="submission" date="2024-03" db="EMBL/GenBank/DDBJ databases">
        <title>The Genome Sequence of Enterococcus sp. DIV0205d.</title>
        <authorList>
            <consortium name="The Broad Institute Genomics Platform"/>
            <consortium name="The Broad Institute Microbial Omics Core"/>
            <consortium name="The Broad Institute Genomic Center for Infectious Diseases"/>
            <person name="Earl A."/>
            <person name="Manson A."/>
            <person name="Gilmore M."/>
            <person name="Schwartman J."/>
            <person name="Shea T."/>
            <person name="Abouelleil A."/>
            <person name="Cao P."/>
            <person name="Chapman S."/>
            <person name="Cusick C."/>
            <person name="Young S."/>
            <person name="Neafsey D."/>
            <person name="Nusbaum C."/>
            <person name="Birren B."/>
        </authorList>
    </citation>
    <scope>NUCLEOTIDE SEQUENCE [LARGE SCALE GENOMIC DNA]</scope>
    <source>
        <strain evidence="1 2">7F3_DIV0205</strain>
    </source>
</reference>
<evidence type="ECO:0008006" key="3">
    <source>
        <dbReference type="Google" id="ProtNLM"/>
    </source>
</evidence>
<reference evidence="2" key="1">
    <citation type="submission" date="2017-05" db="EMBL/GenBank/DDBJ databases">
        <title>The Genome Sequence of EEnterococcus faecalis 9F2_4866.</title>
        <authorList>
            <consortium name="The Broad Institute Genomics Platform"/>
            <consortium name="The Broad Institute Genomic Center for Infectious Diseases"/>
            <person name="Earl A."/>
            <person name="Manson A."/>
            <person name="Schwartman J."/>
            <person name="Gilmore M."/>
            <person name="Abouelleil A."/>
            <person name="Cao P."/>
            <person name="Chapman S."/>
            <person name="Cusick C."/>
            <person name="Shea T."/>
            <person name="Young S."/>
            <person name="Neafsey D."/>
            <person name="Nusbaum C."/>
            <person name="Birren B."/>
        </authorList>
    </citation>
    <scope>NUCLEOTIDE SEQUENCE [LARGE SCALE GENOMIC DNA]</scope>
    <source>
        <strain evidence="2">7F3_DIV0205</strain>
    </source>
</reference>
<dbReference type="Pfam" id="PF16895">
    <property type="entry name" value="DUF5085"/>
    <property type="match status" value="1"/>
</dbReference>
<organism evidence="1 2">
    <name type="scientific">Candidatus Enterococcus palustris</name>
    <dbReference type="NCBI Taxonomy" id="1834189"/>
    <lineage>
        <taxon>Bacteria</taxon>
        <taxon>Bacillati</taxon>
        <taxon>Bacillota</taxon>
        <taxon>Bacilli</taxon>
        <taxon>Lactobacillales</taxon>
        <taxon>Enterococcaceae</taxon>
        <taxon>Enterococcus</taxon>
    </lineage>
</organism>
<dbReference type="EMBL" id="CP147244">
    <property type="protein sequence ID" value="WYK01207.1"/>
    <property type="molecule type" value="Genomic_DNA"/>
</dbReference>
<dbReference type="InterPro" id="IPR031664">
    <property type="entry name" value="DUF5085"/>
</dbReference>
<sequence length="156" mass="18605">MIVEGQKIEYRNIISKYYTFIPTEMQLAIDDFFETIRENKLTPNGSFFYSINTYNQKDTSEPILAEFFLPVQENNVEIDMEILNFRTYFAVSDMIMTRIDHDFENKTLESYGKLLEYTDKQGMELTAPFFHLLKIMDDISYLQIYLGATRIFEYQK</sequence>
<dbReference type="Proteomes" id="UP000194948">
    <property type="component" value="Chromosome"/>
</dbReference>
<dbReference type="RefSeq" id="WP_086314731.1">
    <property type="nucleotide sequence ID" value="NZ_CP147244.1"/>
</dbReference>
<proteinExistence type="predicted"/>
<name>A0AAQ3WAQ3_9ENTE</name>
<dbReference type="AlphaFoldDB" id="A0AAQ3WAQ3"/>
<evidence type="ECO:0000313" key="2">
    <source>
        <dbReference type="Proteomes" id="UP000194948"/>
    </source>
</evidence>
<keyword evidence="2" id="KW-1185">Reference proteome</keyword>
<accession>A0AAQ3WAQ3</accession>
<protein>
    <recommendedName>
        <fullName evidence="3">DUF5085 domain-containing protein</fullName>
    </recommendedName>
</protein>
<gene>
    <name evidence="1" type="ORF">A5821_002344</name>
</gene>
<evidence type="ECO:0000313" key="1">
    <source>
        <dbReference type="EMBL" id="WYK01207.1"/>
    </source>
</evidence>